<accession>A0A9P1JY05</accession>
<protein>
    <submittedName>
        <fullName evidence="1">Uncharacterized protein</fullName>
    </submittedName>
</protein>
<keyword evidence="2" id="KW-1185">Reference proteome</keyword>
<sequence>MTNITTEHREALGPLVEFLDDTYADPDFDMPITLNKTGLPMPHSAAIAFLREIAADRPWTMGFRVGSAGEIILVFTPQSGLVADLEAALAQDFDLLSDVVAGTA</sequence>
<dbReference type="EMBL" id="HE577329">
    <property type="protein sequence ID" value="CCD01990.1"/>
    <property type="molecule type" value="Genomic_DNA"/>
</dbReference>
<gene>
    <name evidence="1" type="ORF">AZOBR_p270186</name>
</gene>
<dbReference type="RefSeq" id="WP_014242324.1">
    <property type="nucleotide sequence ID" value="NC_016618.1"/>
</dbReference>
<dbReference type="AlphaFoldDB" id="A0A9P1JY05"/>
<dbReference type="KEGG" id="abs:AZOBR_p270186"/>
<evidence type="ECO:0000313" key="2">
    <source>
        <dbReference type="Proteomes" id="UP000007319"/>
    </source>
</evidence>
<reference evidence="1 2" key="1">
    <citation type="journal article" date="2011" name="PLoS Genet.">
        <title>Azospirillum genomes reveal transition of bacteria from aquatic to terrestrial environments.</title>
        <authorList>
            <person name="Wisniewski-Dye F."/>
            <person name="Borziak K."/>
            <person name="Khalsa-Moyers G."/>
            <person name="Alexandre G."/>
            <person name="Sukharnikov L.O."/>
            <person name="Wuichet K."/>
            <person name="Hurst G.B."/>
            <person name="McDonald W.H."/>
            <person name="Robertson J.S."/>
            <person name="Barbe V."/>
            <person name="Calteau A."/>
            <person name="Rouy Z."/>
            <person name="Mangenot S."/>
            <person name="Prigent-Combaret C."/>
            <person name="Normand P."/>
            <person name="Boyer M."/>
            <person name="Siguier P."/>
            <person name="Dessaux Y."/>
            <person name="Elmerich C."/>
            <person name="Condemine G."/>
            <person name="Krishnen G."/>
            <person name="Kennedy I."/>
            <person name="Paterson A.H."/>
            <person name="Gonzalez V."/>
            <person name="Mavingui P."/>
            <person name="Zhulin I.B."/>
        </authorList>
    </citation>
    <scope>NUCLEOTIDE SEQUENCE [LARGE SCALE GENOMIC DNA]</scope>
    <source>
        <strain evidence="1 2">Sp245</strain>
    </source>
</reference>
<proteinExistence type="predicted"/>
<keyword evidence="1" id="KW-0614">Plasmid</keyword>
<name>A0A9P1JY05_9PROT</name>
<dbReference type="Proteomes" id="UP000007319">
    <property type="component" value="Plasmid AZOBR_p2"/>
</dbReference>
<evidence type="ECO:0000313" key="1">
    <source>
        <dbReference type="EMBL" id="CCD01990.1"/>
    </source>
</evidence>
<geneLocation type="plasmid" evidence="1 2">
    <name>AZOBR_p2</name>
</geneLocation>
<organism evidence="1 2">
    <name type="scientific">Azospirillum baldaniorum</name>
    <dbReference type="NCBI Taxonomy" id="1064539"/>
    <lineage>
        <taxon>Bacteria</taxon>
        <taxon>Pseudomonadati</taxon>
        <taxon>Pseudomonadota</taxon>
        <taxon>Alphaproteobacteria</taxon>
        <taxon>Rhodospirillales</taxon>
        <taxon>Azospirillaceae</taxon>
        <taxon>Azospirillum</taxon>
    </lineage>
</organism>